<dbReference type="GO" id="GO:0050661">
    <property type="term" value="F:NADP binding"/>
    <property type="evidence" value="ECO:0007669"/>
    <property type="project" value="InterPro"/>
</dbReference>
<dbReference type="Pfam" id="PF00743">
    <property type="entry name" value="FMO-like"/>
    <property type="match status" value="1"/>
</dbReference>
<dbReference type="SUPFAM" id="SSF51905">
    <property type="entry name" value="FAD/NAD(P)-binding domain"/>
    <property type="match status" value="1"/>
</dbReference>
<evidence type="ECO:0000256" key="3">
    <source>
        <dbReference type="ARBA" id="ARBA00022827"/>
    </source>
</evidence>
<dbReference type="InterPro" id="IPR000960">
    <property type="entry name" value="Flavin_mOase"/>
</dbReference>
<gene>
    <name evidence="6" type="ORF">TWF730_001489</name>
</gene>
<evidence type="ECO:0000256" key="1">
    <source>
        <dbReference type="ARBA" id="ARBA00009183"/>
    </source>
</evidence>
<organism evidence="6 7">
    <name type="scientific">Orbilia blumenaviensis</name>
    <dbReference type="NCBI Taxonomy" id="1796055"/>
    <lineage>
        <taxon>Eukaryota</taxon>
        <taxon>Fungi</taxon>
        <taxon>Dikarya</taxon>
        <taxon>Ascomycota</taxon>
        <taxon>Pezizomycotina</taxon>
        <taxon>Orbiliomycetes</taxon>
        <taxon>Orbiliales</taxon>
        <taxon>Orbiliaceae</taxon>
        <taxon>Orbilia</taxon>
    </lineage>
</organism>
<dbReference type="EMBL" id="JAVHNS010000010">
    <property type="protein sequence ID" value="KAK6342007.1"/>
    <property type="molecule type" value="Genomic_DNA"/>
</dbReference>
<dbReference type="InterPro" id="IPR020946">
    <property type="entry name" value="Flavin_mOase-like"/>
</dbReference>
<sequence>MSRVAVIGLGASGLAALKNLREAGLDAVGFERNPYVGGIWQYTTNENVTSVIQSTRTNTSKYRFTFSDFEYPSHITDSYPLAKDVANYLQAYAENFNLNQHCRLGVTIVTISRSEKAAGWDVKFTDNFGVTKTEKYDKVIVCTGPQNKALLPKHEGISNFKGRILHSQNFKDSKPFAGQRVVVVGISNTAGDVAVDLAGVCEEVYVSHRSGVRVANRGPNDQAPFDQKVSRRLTSILLTLKPNFPHLMGMVGGFMLEATMKSQFKKEIKKEWRLLPAPPVVNVVPVMNDYLLDYLDAGRLKSVHGIKRYLDDGTSIEMEDGEILRSIDAVIYCTGYTYDYSYLEKEANPTAFPTPEWDRMEHAGTTRYPRLYWGIFSTEYPESLAFIGPYRGHSLSAFSNSDLMSTAVSQIWAGNYPVPTKPEMDAWCNAHYLTTLKYVSHWRLSNIAADSGALSKWLNDAAGNGINENLGWGWEGWQFWWNNMGLYYTIMDGVDSAHIQRLFNGRSGKGRKRWDGAKNAIYQANTGQLGWKGATGRLSEGVCAAFCI</sequence>
<evidence type="ECO:0000313" key="7">
    <source>
        <dbReference type="Proteomes" id="UP001373714"/>
    </source>
</evidence>
<evidence type="ECO:0000256" key="5">
    <source>
        <dbReference type="ARBA" id="ARBA00023002"/>
    </source>
</evidence>
<keyword evidence="5" id="KW-0560">Oxidoreductase</keyword>
<keyword evidence="2" id="KW-0285">Flavoprotein</keyword>
<dbReference type="PANTHER" id="PTHR23023">
    <property type="entry name" value="DIMETHYLANILINE MONOOXYGENASE"/>
    <property type="match status" value="1"/>
</dbReference>
<protein>
    <recommendedName>
        <fullName evidence="8">Flavin-containing monooxygenase</fullName>
    </recommendedName>
</protein>
<proteinExistence type="inferred from homology"/>
<dbReference type="InterPro" id="IPR050346">
    <property type="entry name" value="FMO-like"/>
</dbReference>
<dbReference type="Proteomes" id="UP001373714">
    <property type="component" value="Unassembled WGS sequence"/>
</dbReference>
<evidence type="ECO:0000256" key="2">
    <source>
        <dbReference type="ARBA" id="ARBA00022630"/>
    </source>
</evidence>
<keyword evidence="4" id="KW-0521">NADP</keyword>
<accession>A0AAV9UL75</accession>
<dbReference type="PIRSF" id="PIRSF000332">
    <property type="entry name" value="FMO"/>
    <property type="match status" value="1"/>
</dbReference>
<dbReference type="AlphaFoldDB" id="A0AAV9UL75"/>
<comment type="caution">
    <text evidence="6">The sequence shown here is derived from an EMBL/GenBank/DDBJ whole genome shotgun (WGS) entry which is preliminary data.</text>
</comment>
<evidence type="ECO:0008006" key="8">
    <source>
        <dbReference type="Google" id="ProtNLM"/>
    </source>
</evidence>
<dbReference type="GO" id="GO:0004499">
    <property type="term" value="F:N,N-dimethylaniline monooxygenase activity"/>
    <property type="evidence" value="ECO:0007669"/>
    <property type="project" value="InterPro"/>
</dbReference>
<keyword evidence="7" id="KW-1185">Reference proteome</keyword>
<evidence type="ECO:0000256" key="4">
    <source>
        <dbReference type="ARBA" id="ARBA00022857"/>
    </source>
</evidence>
<dbReference type="FunFam" id="3.50.50.60:FF:000042">
    <property type="entry name" value="Dimethylaniline monooxygenase [N-oxide-forming]"/>
    <property type="match status" value="1"/>
</dbReference>
<reference evidence="6 7" key="1">
    <citation type="submission" date="2019-10" db="EMBL/GenBank/DDBJ databases">
        <authorList>
            <person name="Palmer J.M."/>
        </authorList>
    </citation>
    <scope>NUCLEOTIDE SEQUENCE [LARGE SCALE GENOMIC DNA]</scope>
    <source>
        <strain evidence="6 7">TWF730</strain>
    </source>
</reference>
<dbReference type="Gene3D" id="3.50.50.60">
    <property type="entry name" value="FAD/NAD(P)-binding domain"/>
    <property type="match status" value="1"/>
</dbReference>
<dbReference type="GO" id="GO:0050660">
    <property type="term" value="F:flavin adenine dinucleotide binding"/>
    <property type="evidence" value="ECO:0007669"/>
    <property type="project" value="InterPro"/>
</dbReference>
<name>A0AAV9UL75_9PEZI</name>
<keyword evidence="3" id="KW-0274">FAD</keyword>
<dbReference type="PRINTS" id="PR00370">
    <property type="entry name" value="FMOXYGENASE"/>
</dbReference>
<evidence type="ECO:0000313" key="6">
    <source>
        <dbReference type="EMBL" id="KAK6342007.1"/>
    </source>
</evidence>
<comment type="similarity">
    <text evidence="1">Belongs to the FMO family.</text>
</comment>
<dbReference type="InterPro" id="IPR036188">
    <property type="entry name" value="FAD/NAD-bd_sf"/>
</dbReference>